<name>A0A939K1A8_9BACT</name>
<comment type="caution">
    <text evidence="1">The sequence shown here is derived from an EMBL/GenBank/DDBJ whole genome shotgun (WGS) entry which is preliminary data.</text>
</comment>
<proteinExistence type="predicted"/>
<protein>
    <submittedName>
        <fullName evidence="1">Uncharacterized protein</fullName>
    </submittedName>
</protein>
<reference evidence="1 2" key="1">
    <citation type="submission" date="2021-03" db="EMBL/GenBank/DDBJ databases">
        <title>Fibrella sp. HMF5036 genome sequencing and assembly.</title>
        <authorList>
            <person name="Kang H."/>
            <person name="Kim H."/>
            <person name="Bae S."/>
            <person name="Joh K."/>
        </authorList>
    </citation>
    <scope>NUCLEOTIDE SEQUENCE [LARGE SCALE GENOMIC DNA]</scope>
    <source>
        <strain evidence="1 2">HMF5036</strain>
    </source>
</reference>
<dbReference type="AlphaFoldDB" id="A0A939K1A8"/>
<organism evidence="1 2">
    <name type="scientific">Fibrella aquatilis</name>
    <dbReference type="NCBI Taxonomy" id="2817059"/>
    <lineage>
        <taxon>Bacteria</taxon>
        <taxon>Pseudomonadati</taxon>
        <taxon>Bacteroidota</taxon>
        <taxon>Cytophagia</taxon>
        <taxon>Cytophagales</taxon>
        <taxon>Spirosomataceae</taxon>
        <taxon>Fibrella</taxon>
    </lineage>
</organism>
<evidence type="ECO:0000313" key="2">
    <source>
        <dbReference type="Proteomes" id="UP000664795"/>
    </source>
</evidence>
<dbReference type="Proteomes" id="UP000664795">
    <property type="component" value="Unassembled WGS sequence"/>
</dbReference>
<keyword evidence="2" id="KW-1185">Reference proteome</keyword>
<sequence length="199" mass="23030">MLLDTLEKVRAEVLRYAEVANQAVEPPTVVLSPCGVYRLTLEWYYQADTDRNWVITKATICLAATETPILAFFADHDDAVYAWLYRNNKPYLLLPECQGGQSIIDLELGELISYYNHDDPFIWLTIYPSPDGKKIAVDGCYWACPFELVIYDCTALTTLPYPILHRQMLAPLWPVYRWNDEQTLLMVDEKGDEQVVWKE</sequence>
<dbReference type="EMBL" id="JAFMYU010000018">
    <property type="protein sequence ID" value="MBO0933323.1"/>
    <property type="molecule type" value="Genomic_DNA"/>
</dbReference>
<dbReference type="RefSeq" id="WP_207337280.1">
    <property type="nucleotide sequence ID" value="NZ_JAFMYU010000018.1"/>
</dbReference>
<evidence type="ECO:0000313" key="1">
    <source>
        <dbReference type="EMBL" id="MBO0933323.1"/>
    </source>
</evidence>
<accession>A0A939K1A8</accession>
<gene>
    <name evidence="1" type="ORF">J2I48_20100</name>
</gene>